<keyword evidence="2" id="KW-0749">Sporulation</keyword>
<dbReference type="EMBL" id="MU853754">
    <property type="protein sequence ID" value="KAK3945485.1"/>
    <property type="molecule type" value="Genomic_DNA"/>
</dbReference>
<organism evidence="8 9">
    <name type="scientific">Diplogelasinospora grovesii</name>
    <dbReference type="NCBI Taxonomy" id="303347"/>
    <lineage>
        <taxon>Eukaryota</taxon>
        <taxon>Fungi</taxon>
        <taxon>Dikarya</taxon>
        <taxon>Ascomycota</taxon>
        <taxon>Pezizomycotina</taxon>
        <taxon>Sordariomycetes</taxon>
        <taxon>Sordariomycetidae</taxon>
        <taxon>Sordariales</taxon>
        <taxon>Diplogelasinosporaceae</taxon>
        <taxon>Diplogelasinospora</taxon>
    </lineage>
</organism>
<dbReference type="InterPro" id="IPR021740">
    <property type="entry name" value="Velvet"/>
</dbReference>
<evidence type="ECO:0000256" key="6">
    <source>
        <dbReference type="SAM" id="MobiDB-lite"/>
    </source>
</evidence>
<evidence type="ECO:0000256" key="5">
    <source>
        <dbReference type="ARBA" id="ARBA00023242"/>
    </source>
</evidence>
<evidence type="ECO:0000313" key="8">
    <source>
        <dbReference type="EMBL" id="KAK3945485.1"/>
    </source>
</evidence>
<dbReference type="Proteomes" id="UP001303473">
    <property type="component" value="Unassembled WGS sequence"/>
</dbReference>
<name>A0AAN6S9K0_9PEZI</name>
<evidence type="ECO:0000256" key="2">
    <source>
        <dbReference type="ARBA" id="ARBA00022969"/>
    </source>
</evidence>
<reference evidence="9" key="1">
    <citation type="journal article" date="2023" name="Mol. Phylogenet. Evol.">
        <title>Genome-scale phylogeny and comparative genomics of the fungal order Sordariales.</title>
        <authorList>
            <person name="Hensen N."/>
            <person name="Bonometti L."/>
            <person name="Westerberg I."/>
            <person name="Brannstrom I.O."/>
            <person name="Guillou S."/>
            <person name="Cros-Aarteil S."/>
            <person name="Calhoun S."/>
            <person name="Haridas S."/>
            <person name="Kuo A."/>
            <person name="Mondo S."/>
            <person name="Pangilinan J."/>
            <person name="Riley R."/>
            <person name="LaButti K."/>
            <person name="Andreopoulos B."/>
            <person name="Lipzen A."/>
            <person name="Chen C."/>
            <person name="Yan M."/>
            <person name="Daum C."/>
            <person name="Ng V."/>
            <person name="Clum A."/>
            <person name="Steindorff A."/>
            <person name="Ohm R.A."/>
            <person name="Martin F."/>
            <person name="Silar P."/>
            <person name="Natvig D.O."/>
            <person name="Lalanne C."/>
            <person name="Gautier V."/>
            <person name="Ament-Velasquez S.L."/>
            <person name="Kruys A."/>
            <person name="Hutchinson M.I."/>
            <person name="Powell A.J."/>
            <person name="Barry K."/>
            <person name="Miller A.N."/>
            <person name="Grigoriev I.V."/>
            <person name="Debuchy R."/>
            <person name="Gladieux P."/>
            <person name="Hiltunen Thoren M."/>
            <person name="Johannesson H."/>
        </authorList>
    </citation>
    <scope>NUCLEOTIDE SEQUENCE [LARGE SCALE GENOMIC DNA]</scope>
    <source>
        <strain evidence="9">CBS 340.73</strain>
    </source>
</reference>
<feature type="compositionally biased region" description="Basic residues" evidence="6">
    <location>
        <begin position="185"/>
        <end position="197"/>
    </location>
</feature>
<feature type="domain" description="Velvet" evidence="7">
    <location>
        <begin position="6"/>
        <end position="184"/>
    </location>
</feature>
<comment type="subcellular location">
    <subcellularLocation>
        <location evidence="1">Nucleus</location>
    </subcellularLocation>
</comment>
<keyword evidence="4" id="KW-0804">Transcription</keyword>
<dbReference type="GO" id="GO:0005634">
    <property type="term" value="C:nucleus"/>
    <property type="evidence" value="ECO:0007669"/>
    <property type="project" value="UniProtKB-SubCell"/>
</dbReference>
<proteinExistence type="predicted"/>
<dbReference type="InterPro" id="IPR038491">
    <property type="entry name" value="Velvet_dom_sf"/>
</dbReference>
<dbReference type="PANTHER" id="PTHR33572:SF18">
    <property type="entry name" value="SPORE DEVELOPMENT REGULATOR VOSA"/>
    <property type="match status" value="1"/>
</dbReference>
<dbReference type="Gene3D" id="2.60.40.3960">
    <property type="entry name" value="Velvet domain"/>
    <property type="match status" value="1"/>
</dbReference>
<keyword evidence="5" id="KW-0539">Nucleus</keyword>
<evidence type="ECO:0000313" key="9">
    <source>
        <dbReference type="Proteomes" id="UP001303473"/>
    </source>
</evidence>
<comment type="caution">
    <text evidence="8">The sequence shown here is derived from an EMBL/GenBank/DDBJ whole genome shotgun (WGS) entry which is preliminary data.</text>
</comment>
<keyword evidence="3" id="KW-0805">Transcription regulation</keyword>
<accession>A0AAN6S9K0</accession>
<evidence type="ECO:0000256" key="4">
    <source>
        <dbReference type="ARBA" id="ARBA00023163"/>
    </source>
</evidence>
<dbReference type="AlphaFoldDB" id="A0AAN6S9K0"/>
<keyword evidence="9" id="KW-1185">Reference proteome</keyword>
<dbReference type="PROSITE" id="PS51821">
    <property type="entry name" value="VELVET"/>
    <property type="match status" value="1"/>
</dbReference>
<dbReference type="GO" id="GO:0030435">
    <property type="term" value="P:sporulation resulting in formation of a cellular spore"/>
    <property type="evidence" value="ECO:0007669"/>
    <property type="project" value="UniProtKB-KW"/>
</dbReference>
<dbReference type="InterPro" id="IPR037525">
    <property type="entry name" value="Velvet_dom"/>
</dbReference>
<gene>
    <name evidence="8" type="ORF">QBC46DRAFT_93234</name>
</gene>
<evidence type="ECO:0000259" key="7">
    <source>
        <dbReference type="PROSITE" id="PS51821"/>
    </source>
</evidence>
<evidence type="ECO:0000256" key="3">
    <source>
        <dbReference type="ARBA" id="ARBA00023015"/>
    </source>
</evidence>
<dbReference type="Pfam" id="PF11754">
    <property type="entry name" value="Velvet"/>
    <property type="match status" value="2"/>
</dbReference>
<sequence length="372" mass="41528">MASMMNVHNDYMLRVRQQPKYARVAIGKEKDRKPIDPPPIVQLNVSHIKDPQKSFLQNPYLILTARLVSARDDCNSPTDQNAHQEPKENSLVGTVVSSLYSLKDTDNLQGGFFVFGDLSVRQEGTFRLEFILYELKLADRECWMLSRTISDKFIVYTQKYFPGMAESTFLTRSFSDQGVRLRLRKDSRSVTTRKRNSHAANSMEMARHTQQGQYGVRPGSSNADLSPQNGHNPLSRAGSIHDSGMPTTPITTPIESRGSMGPQGGAFFAEPQQMRADYGPPSGSYGYAGYEDRPAKRSRMDGSSMDPSGHGHHTYEDEYAQYAPAGPRTVPDGTLASPMYPLSTGYPVTSLPAMSGLPMPNNNHQNRHYQPW</sequence>
<evidence type="ECO:0000256" key="1">
    <source>
        <dbReference type="ARBA" id="ARBA00004123"/>
    </source>
</evidence>
<dbReference type="PANTHER" id="PTHR33572">
    <property type="entry name" value="SPORE DEVELOPMENT REGULATOR VOSA"/>
    <property type="match status" value="1"/>
</dbReference>
<protein>
    <submittedName>
        <fullName evidence="8">Velvet factor-domain-containing protein</fullName>
    </submittedName>
</protein>
<feature type="compositionally biased region" description="Polar residues" evidence="6">
    <location>
        <begin position="208"/>
        <end position="232"/>
    </location>
</feature>
<feature type="region of interest" description="Disordered" evidence="6">
    <location>
        <begin position="185"/>
        <end position="249"/>
    </location>
</feature>